<feature type="transmembrane region" description="Helical" evidence="2">
    <location>
        <begin position="188"/>
        <end position="205"/>
    </location>
</feature>
<keyword evidence="2" id="KW-0472">Membrane</keyword>
<dbReference type="EMBL" id="CP136798">
    <property type="protein sequence ID" value="XCN14198.1"/>
    <property type="molecule type" value="Genomic_DNA"/>
</dbReference>
<feature type="transmembrane region" description="Helical" evidence="2">
    <location>
        <begin position="77"/>
        <end position="97"/>
    </location>
</feature>
<evidence type="ECO:0000256" key="2">
    <source>
        <dbReference type="SAM" id="Phobius"/>
    </source>
</evidence>
<feature type="transmembrane region" description="Helical" evidence="2">
    <location>
        <begin position="159"/>
        <end position="182"/>
    </location>
</feature>
<feature type="compositionally biased region" description="Polar residues" evidence="1">
    <location>
        <begin position="359"/>
        <end position="373"/>
    </location>
</feature>
<feature type="region of interest" description="Disordered" evidence="1">
    <location>
        <begin position="343"/>
        <end position="385"/>
    </location>
</feature>
<evidence type="ECO:0000256" key="1">
    <source>
        <dbReference type="SAM" id="MobiDB-lite"/>
    </source>
</evidence>
<evidence type="ECO:0000313" key="3">
    <source>
        <dbReference type="EMBL" id="XCN14198.1"/>
    </source>
</evidence>
<organism evidence="3">
    <name type="scientific">Streptomyces sp. JL1001</name>
    <dbReference type="NCBI Taxonomy" id="3078227"/>
    <lineage>
        <taxon>Bacteria</taxon>
        <taxon>Bacillati</taxon>
        <taxon>Actinomycetota</taxon>
        <taxon>Actinomycetes</taxon>
        <taxon>Kitasatosporales</taxon>
        <taxon>Streptomycetaceae</taxon>
        <taxon>Streptomyces</taxon>
    </lineage>
</organism>
<evidence type="ECO:0008006" key="4">
    <source>
        <dbReference type="Google" id="ProtNLM"/>
    </source>
</evidence>
<keyword evidence="2" id="KW-1133">Transmembrane helix</keyword>
<accession>A0AAU8KDY6</accession>
<proteinExistence type="predicted"/>
<feature type="transmembrane region" description="Helical" evidence="2">
    <location>
        <begin position="217"/>
        <end position="238"/>
    </location>
</feature>
<feature type="transmembrane region" description="Helical" evidence="2">
    <location>
        <begin position="21"/>
        <end position="41"/>
    </location>
</feature>
<feature type="transmembrane region" description="Helical" evidence="2">
    <location>
        <begin position="104"/>
        <end position="125"/>
    </location>
</feature>
<reference evidence="3" key="1">
    <citation type="submission" date="2023-10" db="EMBL/GenBank/DDBJ databases">
        <title>Complete genome sequence of Streptomyces sp. JL1001.</title>
        <authorList>
            <person name="Jiang L."/>
        </authorList>
    </citation>
    <scope>NUCLEOTIDE SEQUENCE</scope>
    <source>
        <strain evidence="3">JL1001</strain>
    </source>
</reference>
<sequence length="385" mass="41742">MDDREHQELDRYAPETASNRLLRVVVRIVVLVVVLPVRMVWDLAVAGGQVCRRVLLPPAGRALTALAGGVGWVLERLFGGIGWVLGWLIGTLVLRPLRWLYTSVLTPLGHGLRWIGTALLLPALYGLGNGIGWLITVLLIVPLRFLWRYVAVPVVRFGLVVPAVWLYANVLTPIGLGTAWVLSRLWQGTAWVLGTLWQGTAWVLAQLWRGIAATGRGLGLVVAWLVMTLLVAPIGWAYRRILTPVGREIAAAFEVAWRIAGYVSRAVGRALAWLAWHLIGAPVSWAYRTVCTPVGHFLRDAVWAPARRAAAEAGRAARSALTTARETVRQARRDAWRALVGAAAAERPGEPRGIPARTLGSTTTVPSAAQASESPLGGDPFAKQG</sequence>
<dbReference type="RefSeq" id="WP_354596940.1">
    <property type="nucleotide sequence ID" value="NZ_CP136798.1"/>
</dbReference>
<name>A0AAU8KDY6_9ACTN</name>
<dbReference type="AlphaFoldDB" id="A0AAU8KDY6"/>
<gene>
    <name evidence="3" type="ORF">R1Y80_11245</name>
</gene>
<feature type="transmembrane region" description="Helical" evidence="2">
    <location>
        <begin position="131"/>
        <end position="147"/>
    </location>
</feature>
<keyword evidence="2" id="KW-0812">Transmembrane</keyword>
<protein>
    <recommendedName>
        <fullName evidence="4">Integral membrane protein</fullName>
    </recommendedName>
</protein>